<evidence type="ECO:0000256" key="1">
    <source>
        <dbReference type="ARBA" id="ARBA00010923"/>
    </source>
</evidence>
<evidence type="ECO:0000256" key="2">
    <source>
        <dbReference type="ARBA" id="ARBA00022747"/>
    </source>
</evidence>
<evidence type="ECO:0000313" key="5">
    <source>
        <dbReference type="EMBL" id="RZN59582.1"/>
    </source>
</evidence>
<evidence type="ECO:0000256" key="3">
    <source>
        <dbReference type="ARBA" id="ARBA00023125"/>
    </source>
</evidence>
<sequence>MNSLHKGERWKKKLGRVWGVWDKERVMSEWKEYRFSQLCDISRGASPRPIQDYLTKNEGMPWVKIADATNNSSKYIKTTNENIKLNGVNKSVRVYKGDLILSNSATPGLPKFMGIDACIHDGWMLLRNFKNITKEFAYWLLLNERKKLVHQGNGSVFINLKTDILKNHIVKVPNIDTQNKIVKILDQINDKIELNTQTNQTLEQIAQATFKHWFIDFAPVHAKANALASGASPEQAELATMASLSGKTIAEITALQHTTPEAYQQLQQTARAFPSEFVESEMGLVPKGWEAGTIGTISTSRREKVKNENAIVLSAISSGELIRSEEYFSKQVYSKNIEKYLKVYPLDFAYNPSRINIGSIGLHKENFIGAVSPVYEVFTPKEHYHWFLELIINTNYIKDSIKILSSGSVRQSLKLYEFQSIKIIIPPSNLIKIFNNTLILLNQVIDKNENSILEKIRDELLPKLLNGEIEL</sequence>
<keyword evidence="5" id="KW-0255">Endonuclease</keyword>
<dbReference type="GO" id="GO:0004519">
    <property type="term" value="F:endonuclease activity"/>
    <property type="evidence" value="ECO:0007669"/>
    <property type="project" value="UniProtKB-KW"/>
</dbReference>
<gene>
    <name evidence="5" type="ORF">EIG79_05835</name>
</gene>
<dbReference type="GO" id="GO:0003677">
    <property type="term" value="F:DNA binding"/>
    <property type="evidence" value="ECO:0007669"/>
    <property type="project" value="UniProtKB-KW"/>
</dbReference>
<dbReference type="PANTHER" id="PTHR30408">
    <property type="entry name" value="TYPE-1 RESTRICTION ENZYME ECOKI SPECIFICITY PROTEIN"/>
    <property type="match status" value="1"/>
</dbReference>
<dbReference type="InterPro" id="IPR044946">
    <property type="entry name" value="Restrct_endonuc_typeI_TRD_sf"/>
</dbReference>
<feature type="domain" description="Type I restriction modification DNA specificity" evidence="4">
    <location>
        <begin position="27"/>
        <end position="204"/>
    </location>
</feature>
<name>A0A8B3TD56_AVIPA</name>
<protein>
    <submittedName>
        <fullName evidence="5">Restriction endonuclease subunit S</fullName>
    </submittedName>
</protein>
<dbReference type="AlphaFoldDB" id="A0A8B3TD56"/>
<comment type="caution">
    <text evidence="5">The sequence shown here is derived from an EMBL/GenBank/DDBJ whole genome shotgun (WGS) entry which is preliminary data.</text>
</comment>
<dbReference type="SUPFAM" id="SSF116734">
    <property type="entry name" value="DNA methylase specificity domain"/>
    <property type="match status" value="2"/>
</dbReference>
<dbReference type="Gene3D" id="1.10.287.1120">
    <property type="entry name" value="Bipartite methylase S protein"/>
    <property type="match status" value="1"/>
</dbReference>
<dbReference type="Gene3D" id="3.90.220.20">
    <property type="entry name" value="DNA methylase specificity domains"/>
    <property type="match status" value="2"/>
</dbReference>
<keyword evidence="3" id="KW-0238">DNA-binding</keyword>
<dbReference type="InterPro" id="IPR052021">
    <property type="entry name" value="Type-I_RS_S_subunit"/>
</dbReference>
<evidence type="ECO:0000313" key="6">
    <source>
        <dbReference type="Proteomes" id="UP000294229"/>
    </source>
</evidence>
<dbReference type="CDD" id="cd17283">
    <property type="entry name" value="RMtype1_S_Hpy180ORF7835P_TRD2-CR2_like"/>
    <property type="match status" value="1"/>
</dbReference>
<proteinExistence type="inferred from homology"/>
<reference evidence="5 6" key="1">
    <citation type="submission" date="2018-11" db="EMBL/GenBank/DDBJ databases">
        <title>Sequencing Av. paragallinarum serogroups.</title>
        <authorList>
            <person name="Hellmuth J.E."/>
            <person name="Boucher C.E."/>
            <person name="Cason E.D."/>
        </authorList>
    </citation>
    <scope>NUCLEOTIDE SEQUENCE [LARGE SCALE GENOMIC DNA]</scope>
    <source>
        <strain evidence="5 6">SA-3</strain>
    </source>
</reference>
<evidence type="ECO:0000259" key="4">
    <source>
        <dbReference type="Pfam" id="PF01420"/>
    </source>
</evidence>
<comment type="similarity">
    <text evidence="1">Belongs to the type-I restriction system S methylase family.</text>
</comment>
<dbReference type="PANTHER" id="PTHR30408:SF13">
    <property type="entry name" value="TYPE I RESTRICTION ENZYME HINDI SPECIFICITY SUBUNIT"/>
    <property type="match status" value="1"/>
</dbReference>
<organism evidence="5 6">
    <name type="scientific">Avibacterium paragallinarum</name>
    <name type="common">Haemophilus gallinarum</name>
    <dbReference type="NCBI Taxonomy" id="728"/>
    <lineage>
        <taxon>Bacteria</taxon>
        <taxon>Pseudomonadati</taxon>
        <taxon>Pseudomonadota</taxon>
        <taxon>Gammaproteobacteria</taxon>
        <taxon>Pasteurellales</taxon>
        <taxon>Pasteurellaceae</taxon>
        <taxon>Avibacterium</taxon>
    </lineage>
</organism>
<dbReference type="Pfam" id="PF01420">
    <property type="entry name" value="Methylase_S"/>
    <property type="match status" value="1"/>
</dbReference>
<dbReference type="Proteomes" id="UP000294229">
    <property type="component" value="Unassembled WGS sequence"/>
</dbReference>
<accession>A0A8B3TD56</accession>
<dbReference type="EMBL" id="RQXS01000020">
    <property type="protein sequence ID" value="RZN59582.1"/>
    <property type="molecule type" value="Genomic_DNA"/>
</dbReference>
<keyword evidence="5" id="KW-0540">Nuclease</keyword>
<keyword evidence="5" id="KW-0378">Hydrolase</keyword>
<keyword evidence="2" id="KW-0680">Restriction system</keyword>
<dbReference type="GO" id="GO:0009307">
    <property type="term" value="P:DNA restriction-modification system"/>
    <property type="evidence" value="ECO:0007669"/>
    <property type="project" value="UniProtKB-KW"/>
</dbReference>
<dbReference type="InterPro" id="IPR000055">
    <property type="entry name" value="Restrct_endonuc_typeI_TRD"/>
</dbReference>